<dbReference type="CDD" id="cd00085">
    <property type="entry name" value="HNHc"/>
    <property type="match status" value="1"/>
</dbReference>
<dbReference type="Pfam" id="PF01844">
    <property type="entry name" value="HNH"/>
    <property type="match status" value="1"/>
</dbReference>
<evidence type="ECO:0000256" key="5">
    <source>
        <dbReference type="SAM" id="MobiDB-lite"/>
    </source>
</evidence>
<evidence type="ECO:0000313" key="8">
    <source>
        <dbReference type="Proteomes" id="UP000199075"/>
    </source>
</evidence>
<keyword evidence="2" id="KW-0378">Hydrolase</keyword>
<feature type="region of interest" description="Disordered" evidence="5">
    <location>
        <begin position="1"/>
        <end position="50"/>
    </location>
</feature>
<keyword evidence="1" id="KW-0540">Nuclease</keyword>
<evidence type="ECO:0000313" key="7">
    <source>
        <dbReference type="EMBL" id="SDO72354.1"/>
    </source>
</evidence>
<gene>
    <name evidence="7" type="ORF">SAMN04487957_110128</name>
</gene>
<dbReference type="EMBL" id="FNIV01000010">
    <property type="protein sequence ID" value="SDO72354.1"/>
    <property type="molecule type" value="Genomic_DNA"/>
</dbReference>
<name>A0A1H0LW64_9GAMM</name>
<dbReference type="RefSeq" id="WP_089680354.1">
    <property type="nucleotide sequence ID" value="NZ_FNIV01000010.1"/>
</dbReference>
<evidence type="ECO:0000256" key="3">
    <source>
        <dbReference type="ARBA" id="ARBA00038412"/>
    </source>
</evidence>
<dbReference type="GO" id="GO:0004519">
    <property type="term" value="F:endonuclease activity"/>
    <property type="evidence" value="ECO:0007669"/>
    <property type="project" value="InterPro"/>
</dbReference>
<dbReference type="OrthoDB" id="5292295at2"/>
<proteinExistence type="inferred from homology"/>
<sequence length="124" mass="13791">MPQRPPRPCRAPGCPAKTTARHGFCDQHEQQASGWQRHHRGKSSTQRGYGARWRKLRALVMERDRWLCQPCLQQGIATPAHAVDHITPKAQGGDDSPGNLRAICRSCHQAKTQQEAAQAQHGDA</sequence>
<dbReference type="InterPro" id="IPR002711">
    <property type="entry name" value="HNH"/>
</dbReference>
<accession>A0A1H0LW64</accession>
<evidence type="ECO:0000256" key="1">
    <source>
        <dbReference type="ARBA" id="ARBA00022722"/>
    </source>
</evidence>
<evidence type="ECO:0000259" key="6">
    <source>
        <dbReference type="SMART" id="SM00507"/>
    </source>
</evidence>
<dbReference type="Proteomes" id="UP000199075">
    <property type="component" value="Unassembled WGS sequence"/>
</dbReference>
<feature type="domain" description="HNH nuclease" evidence="6">
    <location>
        <begin position="55"/>
        <end position="109"/>
    </location>
</feature>
<dbReference type="AlphaFoldDB" id="A0A1H0LW64"/>
<dbReference type="Gene3D" id="1.10.30.50">
    <property type="match status" value="1"/>
</dbReference>
<dbReference type="InterPro" id="IPR003615">
    <property type="entry name" value="HNH_nuc"/>
</dbReference>
<evidence type="ECO:0000256" key="4">
    <source>
        <dbReference type="ARBA" id="ARBA00040194"/>
    </source>
</evidence>
<dbReference type="GO" id="GO:0005829">
    <property type="term" value="C:cytosol"/>
    <property type="evidence" value="ECO:0007669"/>
    <property type="project" value="TreeGrafter"/>
</dbReference>
<evidence type="ECO:0000256" key="2">
    <source>
        <dbReference type="ARBA" id="ARBA00022801"/>
    </source>
</evidence>
<dbReference type="GO" id="GO:0008270">
    <property type="term" value="F:zinc ion binding"/>
    <property type="evidence" value="ECO:0007669"/>
    <property type="project" value="InterPro"/>
</dbReference>
<comment type="similarity">
    <text evidence="3">Belongs to the HNH nuclease family.</text>
</comment>
<keyword evidence="8" id="KW-1185">Reference proteome</keyword>
<dbReference type="SMART" id="SM00507">
    <property type="entry name" value="HNHc"/>
    <property type="match status" value="1"/>
</dbReference>
<organism evidence="7 8">
    <name type="scientific">Halomonas shengliensis</name>
    <dbReference type="NCBI Taxonomy" id="419597"/>
    <lineage>
        <taxon>Bacteria</taxon>
        <taxon>Pseudomonadati</taxon>
        <taxon>Pseudomonadota</taxon>
        <taxon>Gammaproteobacteria</taxon>
        <taxon>Oceanospirillales</taxon>
        <taxon>Halomonadaceae</taxon>
        <taxon>Halomonas</taxon>
    </lineage>
</organism>
<reference evidence="8" key="1">
    <citation type="submission" date="2016-10" db="EMBL/GenBank/DDBJ databases">
        <authorList>
            <person name="Varghese N."/>
            <person name="Submissions S."/>
        </authorList>
    </citation>
    <scope>NUCLEOTIDE SEQUENCE [LARGE SCALE GENOMIC DNA]</scope>
    <source>
        <strain evidence="8">CGMCC 1.6444</strain>
    </source>
</reference>
<dbReference type="GO" id="GO:0016787">
    <property type="term" value="F:hydrolase activity"/>
    <property type="evidence" value="ECO:0007669"/>
    <property type="project" value="UniProtKB-KW"/>
</dbReference>
<dbReference type="STRING" id="419597.SAMN04487957_110128"/>
<dbReference type="PANTHER" id="PTHR41286:SF1">
    <property type="entry name" value="HNH NUCLEASE YAJD-RELATED"/>
    <property type="match status" value="1"/>
</dbReference>
<dbReference type="PANTHER" id="PTHR41286">
    <property type="entry name" value="HNH NUCLEASE YAJD-RELATED"/>
    <property type="match status" value="1"/>
</dbReference>
<protein>
    <recommendedName>
        <fullName evidence="4">Putative HNH nuclease YajD</fullName>
    </recommendedName>
</protein>
<dbReference type="GO" id="GO:0003676">
    <property type="term" value="F:nucleic acid binding"/>
    <property type="evidence" value="ECO:0007669"/>
    <property type="project" value="InterPro"/>
</dbReference>